<feature type="transmembrane region" description="Helical" evidence="2">
    <location>
        <begin position="288"/>
        <end position="309"/>
    </location>
</feature>
<feature type="transmembrane region" description="Helical" evidence="2">
    <location>
        <begin position="750"/>
        <end position="770"/>
    </location>
</feature>
<feature type="transmembrane region" description="Helical" evidence="2">
    <location>
        <begin position="464"/>
        <end position="486"/>
    </location>
</feature>
<dbReference type="Proteomes" id="UP001165085">
    <property type="component" value="Unassembled WGS sequence"/>
</dbReference>
<organism evidence="3 4">
    <name type="scientific">Triparma strigata</name>
    <dbReference type="NCBI Taxonomy" id="1606541"/>
    <lineage>
        <taxon>Eukaryota</taxon>
        <taxon>Sar</taxon>
        <taxon>Stramenopiles</taxon>
        <taxon>Ochrophyta</taxon>
        <taxon>Bolidophyceae</taxon>
        <taxon>Parmales</taxon>
        <taxon>Triparmaceae</taxon>
        <taxon>Triparma</taxon>
    </lineage>
</organism>
<keyword evidence="4" id="KW-1185">Reference proteome</keyword>
<dbReference type="EMBL" id="BRXY01000533">
    <property type="protein sequence ID" value="GMH98737.1"/>
    <property type="molecule type" value="Genomic_DNA"/>
</dbReference>
<feature type="transmembrane region" description="Helical" evidence="2">
    <location>
        <begin position="876"/>
        <end position="894"/>
    </location>
</feature>
<dbReference type="OrthoDB" id="10410727at2759"/>
<keyword evidence="2" id="KW-0812">Transmembrane</keyword>
<sequence length="1009" mass="114840">MHLAFSTFLPLTKLVDDGRILNIAHISAAIPSLSVCLSLLHFTIFSAHRGEHHNQAKIFKAILRLPFYLAITFLLLRQRKKFESLRLQYLKTFVLRGFPILFISTVMTMFLFISEPMSCFWRTEDFVNDKCVNNTPYEGILCNCYPNTSASWACCCYMLLVFILKAYCMPFLPAFDSNNLLKLNYKMSIQVRAIIFGVLTFFVIAAYAVSRELREESIDRYFLNRITINYRVQTYFFVVTDLAAGFLIIFSLLTIGNDGKSDTDNWKKGIRSRLGTSRSLEFATVLRFIFALMGILICVVPCAIFSYLVYKKNKRSAKDFYYVNLVCQPLASLFLFLWFFGRIKGQRRTARIFFKYLPACNVIVVIMCIVHNQWIDEVHIFDEYKENLMSQISVLFTTSFVYKMSNEGFEVTRKFYSNKDINSHLAALLMACIALCASLVYLPSEVFGCLSQYSYQRCGLLIECNYIVLVYVCMMIIAFGTFGVTYAHEQDASCFGKMTKVGAISCLRRGWEVTCAIIAFCFFGVRPRDLTDDFYKALREVIEENDGVEYVGKTAEELADEIPDLFTVDDPFMTTTRTLKMIFFAVMVAGVWAGYVSAYLQHQEEQSDEDMRPTEILQEGGDKIMGRWVALFTRFRAFLRSAVKRLKVPEDEARLSPLYISLCRVIIALYIVLCAVEIGLEVANPHSLASVFMGRLDDAFHPSMTTLICVYVFMDLNQKWTLSTTVASFIPLAIKLTSSILTWQFELRHFIYFVQYTCLGIVLVKARSLAVKRHSRNQLSKHITKTIPASIMLSLPALVVLTAEYITCLSRLAEFDQPALFENNLNVCMGIKYGIVPMMYTVAAFSCMQIVFMPTAGDLTIEKLTTMSGLPLLQKIQFLMAILLAMVAIWKFGTKVFRGKISSDSLSFYIVCGGMLQICLSEYCTRKRDAKRKAEYRDTEHQIGSPLGRGISQRFSTSKKRVSLWEGGSKGAQRPLSRGISRNSSGRGSEESAENRIVSKDVDFSSVVL</sequence>
<keyword evidence="2" id="KW-0472">Membrane</keyword>
<feature type="transmembrane region" description="Helical" evidence="2">
    <location>
        <begin position="658"/>
        <end position="679"/>
    </location>
</feature>
<evidence type="ECO:0000256" key="2">
    <source>
        <dbReference type="SAM" id="Phobius"/>
    </source>
</evidence>
<reference evidence="4" key="1">
    <citation type="journal article" date="2023" name="Commun. Biol.">
        <title>Genome analysis of Parmales, the sister group of diatoms, reveals the evolutionary specialization of diatoms from phago-mixotrophs to photoautotrophs.</title>
        <authorList>
            <person name="Ban H."/>
            <person name="Sato S."/>
            <person name="Yoshikawa S."/>
            <person name="Yamada K."/>
            <person name="Nakamura Y."/>
            <person name="Ichinomiya M."/>
            <person name="Sato N."/>
            <person name="Blanc-Mathieu R."/>
            <person name="Endo H."/>
            <person name="Kuwata A."/>
            <person name="Ogata H."/>
        </authorList>
    </citation>
    <scope>NUCLEOTIDE SEQUENCE [LARGE SCALE GENOMIC DNA]</scope>
    <source>
        <strain evidence="4">NIES 3701</strain>
    </source>
</reference>
<feature type="transmembrane region" description="Helical" evidence="2">
    <location>
        <begin position="581"/>
        <end position="600"/>
    </location>
</feature>
<feature type="transmembrane region" description="Helical" evidence="2">
    <location>
        <begin position="58"/>
        <end position="76"/>
    </location>
</feature>
<feature type="transmembrane region" description="Helical" evidence="2">
    <location>
        <begin position="230"/>
        <end position="253"/>
    </location>
</feature>
<dbReference type="AlphaFoldDB" id="A0A9W7C3V4"/>
<name>A0A9W7C3V4_9STRA</name>
<protein>
    <submittedName>
        <fullName evidence="3">Uncharacterized protein</fullName>
    </submittedName>
</protein>
<feature type="transmembrane region" description="Helical" evidence="2">
    <location>
        <begin position="906"/>
        <end position="924"/>
    </location>
</feature>
<feature type="transmembrane region" description="Helical" evidence="2">
    <location>
        <begin position="726"/>
        <end position="744"/>
    </location>
</feature>
<feature type="transmembrane region" description="Helical" evidence="2">
    <location>
        <begin position="150"/>
        <end position="168"/>
    </location>
</feature>
<feature type="transmembrane region" description="Helical" evidence="2">
    <location>
        <begin position="20"/>
        <end position="46"/>
    </location>
</feature>
<feature type="transmembrane region" description="Helical" evidence="2">
    <location>
        <begin position="321"/>
        <end position="341"/>
    </location>
</feature>
<keyword evidence="2" id="KW-1133">Transmembrane helix</keyword>
<feature type="region of interest" description="Disordered" evidence="1">
    <location>
        <begin position="960"/>
        <end position="995"/>
    </location>
</feature>
<evidence type="ECO:0000256" key="1">
    <source>
        <dbReference type="SAM" id="MobiDB-lite"/>
    </source>
</evidence>
<feature type="transmembrane region" description="Helical" evidence="2">
    <location>
        <begin position="425"/>
        <end position="444"/>
    </location>
</feature>
<comment type="caution">
    <text evidence="3">The sequence shown here is derived from an EMBL/GenBank/DDBJ whole genome shotgun (WGS) entry which is preliminary data.</text>
</comment>
<feature type="compositionally biased region" description="Low complexity" evidence="1">
    <location>
        <begin position="977"/>
        <end position="987"/>
    </location>
</feature>
<evidence type="ECO:0000313" key="4">
    <source>
        <dbReference type="Proteomes" id="UP001165085"/>
    </source>
</evidence>
<feature type="transmembrane region" description="Helical" evidence="2">
    <location>
        <begin position="791"/>
        <end position="813"/>
    </location>
</feature>
<gene>
    <name evidence="3" type="ORF">TrST_g13631</name>
</gene>
<feature type="transmembrane region" description="Helical" evidence="2">
    <location>
        <begin position="97"/>
        <end position="114"/>
    </location>
</feature>
<feature type="transmembrane region" description="Helical" evidence="2">
    <location>
        <begin position="189"/>
        <end position="210"/>
    </location>
</feature>
<feature type="transmembrane region" description="Helical" evidence="2">
    <location>
        <begin position="833"/>
        <end position="855"/>
    </location>
</feature>
<accession>A0A9W7C3V4</accession>
<feature type="transmembrane region" description="Helical" evidence="2">
    <location>
        <begin position="353"/>
        <end position="375"/>
    </location>
</feature>
<evidence type="ECO:0000313" key="3">
    <source>
        <dbReference type="EMBL" id="GMH98737.1"/>
    </source>
</evidence>
<proteinExistence type="predicted"/>